<dbReference type="InterPro" id="IPR016024">
    <property type="entry name" value="ARM-type_fold"/>
</dbReference>
<feature type="non-terminal residue" evidence="1">
    <location>
        <position position="114"/>
    </location>
</feature>
<comment type="caution">
    <text evidence="1">The sequence shown here is derived from an EMBL/GenBank/DDBJ whole genome shotgun (WGS) entry which is preliminary data.</text>
</comment>
<dbReference type="InterPro" id="IPR014825">
    <property type="entry name" value="DNA_alkylation"/>
</dbReference>
<dbReference type="Proteomes" id="UP000722050">
    <property type="component" value="Unassembled WGS sequence"/>
</dbReference>
<dbReference type="SUPFAM" id="SSF48371">
    <property type="entry name" value="ARM repeat"/>
    <property type="match status" value="1"/>
</dbReference>
<name>A0A930EEM7_9FIRM</name>
<reference evidence="1" key="1">
    <citation type="submission" date="2020-04" db="EMBL/GenBank/DDBJ databases">
        <title>Deep metagenomics examines the oral microbiome during advanced dental caries in children, revealing novel taxa and co-occurrences with host molecules.</title>
        <authorList>
            <person name="Baker J.L."/>
            <person name="Morton J.T."/>
            <person name="Dinis M."/>
            <person name="Alvarez R."/>
            <person name="Tran N.C."/>
            <person name="Knight R."/>
            <person name="Edlund A."/>
        </authorList>
    </citation>
    <scope>NUCLEOTIDE SEQUENCE</scope>
    <source>
        <strain evidence="1">JCVI_24_bin.8</strain>
    </source>
</reference>
<proteinExistence type="predicted"/>
<dbReference type="AlphaFoldDB" id="A0A930EEM7"/>
<sequence>MKKKEIRSKLFDMQDVDYKNFHCKLIPGVNPDTVIGVRTPALRKLAKEVFKFGDYGEFISDLPHEYYDELNLHGMIICMISDYEEALSEIDKLLPYVDNWATCDLLSFKKAFKG</sequence>
<gene>
    <name evidence="1" type="ORF">HXM71_05520</name>
</gene>
<organism evidence="1 2">
    <name type="scientific">Mogibacterium diversum</name>
    <dbReference type="NCBI Taxonomy" id="114527"/>
    <lineage>
        <taxon>Bacteria</taxon>
        <taxon>Bacillati</taxon>
        <taxon>Bacillota</taxon>
        <taxon>Clostridia</taxon>
        <taxon>Peptostreptococcales</taxon>
        <taxon>Anaerovoracaceae</taxon>
        <taxon>Mogibacterium</taxon>
    </lineage>
</organism>
<dbReference type="Gene3D" id="1.25.10.90">
    <property type="match status" value="1"/>
</dbReference>
<evidence type="ECO:0000313" key="1">
    <source>
        <dbReference type="EMBL" id="MBF1352563.1"/>
    </source>
</evidence>
<dbReference type="EMBL" id="JABZQH010000194">
    <property type="protein sequence ID" value="MBF1352563.1"/>
    <property type="molecule type" value="Genomic_DNA"/>
</dbReference>
<dbReference type="Pfam" id="PF08713">
    <property type="entry name" value="DNA_alkylation"/>
    <property type="match status" value="1"/>
</dbReference>
<evidence type="ECO:0000313" key="2">
    <source>
        <dbReference type="Proteomes" id="UP000722050"/>
    </source>
</evidence>
<protein>
    <submittedName>
        <fullName evidence="1">DNA alkylation repair protein</fullName>
    </submittedName>
</protein>
<accession>A0A930EEM7</accession>